<dbReference type="Gene3D" id="3.40.190.150">
    <property type="entry name" value="Bordetella uptake gene, domain 1"/>
    <property type="match status" value="1"/>
</dbReference>
<comment type="similarity">
    <text evidence="1">Belongs to the UPF0065 (bug) family.</text>
</comment>
<dbReference type="PIRSF" id="PIRSF017082">
    <property type="entry name" value="YflP"/>
    <property type="match status" value="1"/>
</dbReference>
<dbReference type="InterPro" id="IPR005064">
    <property type="entry name" value="BUG"/>
</dbReference>
<reference evidence="3 4" key="1">
    <citation type="journal article" date="2018" name="Int. J. Syst. Evol. Microbiol.">
        <title>Parvibium lacunae gen. nov., sp. nov., a new member of the family Alcaligenaceae isolated from a freshwater pond.</title>
        <authorList>
            <person name="Chen W.M."/>
            <person name="Xie P.B."/>
            <person name="Hsu M.Y."/>
            <person name="Sheu S.Y."/>
        </authorList>
    </citation>
    <scope>NUCLEOTIDE SEQUENCE [LARGE SCALE GENOMIC DNA]</scope>
    <source>
        <strain evidence="3 4">KMB9</strain>
    </source>
</reference>
<dbReference type="InterPro" id="IPR042100">
    <property type="entry name" value="Bug_dom1"/>
</dbReference>
<dbReference type="Gene3D" id="3.40.190.10">
    <property type="entry name" value="Periplasmic binding protein-like II"/>
    <property type="match status" value="1"/>
</dbReference>
<dbReference type="OrthoDB" id="8678477at2"/>
<name>A0A368L729_9BURK</name>
<dbReference type="PANTHER" id="PTHR42928">
    <property type="entry name" value="TRICARBOXYLATE-BINDING PROTEIN"/>
    <property type="match status" value="1"/>
</dbReference>
<feature type="chain" id="PRO_5017002183" evidence="2">
    <location>
        <begin position="23"/>
        <end position="324"/>
    </location>
</feature>
<organism evidence="3 4">
    <name type="scientific">Parvibium lacunae</name>
    <dbReference type="NCBI Taxonomy" id="1888893"/>
    <lineage>
        <taxon>Bacteria</taxon>
        <taxon>Pseudomonadati</taxon>
        <taxon>Pseudomonadota</taxon>
        <taxon>Betaproteobacteria</taxon>
        <taxon>Burkholderiales</taxon>
        <taxon>Alcaligenaceae</taxon>
        <taxon>Parvibium</taxon>
    </lineage>
</organism>
<evidence type="ECO:0000256" key="1">
    <source>
        <dbReference type="ARBA" id="ARBA00006987"/>
    </source>
</evidence>
<dbReference type="AlphaFoldDB" id="A0A368L729"/>
<feature type="signal peptide" evidence="2">
    <location>
        <begin position="1"/>
        <end position="22"/>
    </location>
</feature>
<dbReference type="CDD" id="cd13577">
    <property type="entry name" value="PBP2_BugE_Glu"/>
    <property type="match status" value="1"/>
</dbReference>
<proteinExistence type="inferred from homology"/>
<evidence type="ECO:0000256" key="2">
    <source>
        <dbReference type="SAM" id="SignalP"/>
    </source>
</evidence>
<evidence type="ECO:0000313" key="3">
    <source>
        <dbReference type="EMBL" id="RCS59470.1"/>
    </source>
</evidence>
<dbReference type="EMBL" id="QPGB01000001">
    <property type="protein sequence ID" value="RCS59470.1"/>
    <property type="molecule type" value="Genomic_DNA"/>
</dbReference>
<evidence type="ECO:0000313" key="4">
    <source>
        <dbReference type="Proteomes" id="UP000252357"/>
    </source>
</evidence>
<dbReference type="PANTHER" id="PTHR42928:SF5">
    <property type="entry name" value="BLR1237 PROTEIN"/>
    <property type="match status" value="1"/>
</dbReference>
<keyword evidence="4" id="KW-1185">Reference proteome</keyword>
<dbReference type="RefSeq" id="WP_114401620.1">
    <property type="nucleotide sequence ID" value="NZ_QPGB01000001.1"/>
</dbReference>
<dbReference type="SUPFAM" id="SSF53850">
    <property type="entry name" value="Periplasmic binding protein-like II"/>
    <property type="match status" value="1"/>
</dbReference>
<gene>
    <name evidence="3" type="ORF">DU000_01705</name>
</gene>
<sequence length="324" mass="34597">MIKSAVKIVWIALLQAPLTLMAAEYPVKPVKIIVPFAPGGSTDIIGRLIADKLSTALGQPFIVENRAGAGGAIGADALAKASPDGYTLGIASVSTVATVPACNDKLSYDPMKDFTYISNIAGVPNVVTVNPKKLPVKDLAELIKLIKEKPTQYTYASSGTCGVMHMMGELFEESTKTKLTHIPYRGSGPALTDTVGGQVDMMFDNLPSSVPHIQAGNLRALAVASPKRVELFPNVPTFGELGHPLVNEPAWYGLVAPANLPEAITKKLQEAVQKSLTQAEVKAKLQTQGALPIGNSSAEFKQQAEIEYMKMKNIVKTKNIKFND</sequence>
<dbReference type="Proteomes" id="UP000252357">
    <property type="component" value="Unassembled WGS sequence"/>
</dbReference>
<accession>A0A368L729</accession>
<comment type="caution">
    <text evidence="3">The sequence shown here is derived from an EMBL/GenBank/DDBJ whole genome shotgun (WGS) entry which is preliminary data.</text>
</comment>
<keyword evidence="2" id="KW-0732">Signal</keyword>
<dbReference type="Pfam" id="PF03401">
    <property type="entry name" value="TctC"/>
    <property type="match status" value="1"/>
</dbReference>
<protein>
    <submittedName>
        <fullName evidence="3">Tripartite tricarboxylate transporter substrate binding protein BugE</fullName>
    </submittedName>
</protein>